<evidence type="ECO:0000313" key="3">
    <source>
        <dbReference type="EMBL" id="MFD2758158.1"/>
    </source>
</evidence>
<keyword evidence="2" id="KW-0472">Membrane</keyword>
<dbReference type="EMBL" id="JBHUNE010000006">
    <property type="protein sequence ID" value="MFD2758158.1"/>
    <property type="molecule type" value="Genomic_DNA"/>
</dbReference>
<comment type="caution">
    <text evidence="3">The sequence shown here is derived from an EMBL/GenBank/DDBJ whole genome shotgun (WGS) entry which is preliminary data.</text>
</comment>
<evidence type="ECO:0000256" key="2">
    <source>
        <dbReference type="SAM" id="Phobius"/>
    </source>
</evidence>
<proteinExistence type="predicted"/>
<dbReference type="Proteomes" id="UP001597492">
    <property type="component" value="Unassembled WGS sequence"/>
</dbReference>
<evidence type="ECO:0000256" key="1">
    <source>
        <dbReference type="SAM" id="MobiDB-lite"/>
    </source>
</evidence>
<evidence type="ECO:0000313" key="4">
    <source>
        <dbReference type="Proteomes" id="UP001597492"/>
    </source>
</evidence>
<feature type="region of interest" description="Disordered" evidence="1">
    <location>
        <begin position="153"/>
        <end position="176"/>
    </location>
</feature>
<dbReference type="RefSeq" id="WP_019618610.1">
    <property type="nucleotide sequence ID" value="NZ_JBHUNE010000006.1"/>
</dbReference>
<keyword evidence="2" id="KW-1133">Transmembrane helix</keyword>
<accession>A0ABW5UYT7</accession>
<reference evidence="4" key="1">
    <citation type="journal article" date="2019" name="Int. J. Syst. Evol. Microbiol.">
        <title>The Global Catalogue of Microorganisms (GCM) 10K type strain sequencing project: providing services to taxonomists for standard genome sequencing and annotation.</title>
        <authorList>
            <consortium name="The Broad Institute Genomics Platform"/>
            <consortium name="The Broad Institute Genome Sequencing Center for Infectious Disease"/>
            <person name="Wu L."/>
            <person name="Ma J."/>
        </authorList>
    </citation>
    <scope>NUCLEOTIDE SEQUENCE [LARGE SCALE GENOMIC DNA]</scope>
    <source>
        <strain evidence="4">TISTR 1514</strain>
    </source>
</reference>
<organism evidence="3 4">
    <name type="scientific">Gulosibacter faecalis</name>
    <dbReference type="NCBI Taxonomy" id="272240"/>
    <lineage>
        <taxon>Bacteria</taxon>
        <taxon>Bacillati</taxon>
        <taxon>Actinomycetota</taxon>
        <taxon>Actinomycetes</taxon>
        <taxon>Micrococcales</taxon>
        <taxon>Microbacteriaceae</taxon>
        <taxon>Gulosibacter</taxon>
    </lineage>
</organism>
<keyword evidence="2" id="KW-0812">Transmembrane</keyword>
<feature type="transmembrane region" description="Helical" evidence="2">
    <location>
        <begin position="6"/>
        <end position="22"/>
    </location>
</feature>
<protein>
    <submittedName>
        <fullName evidence="3">DUF4956 domain-containing protein</fullName>
    </submittedName>
</protein>
<feature type="transmembrane region" description="Helical" evidence="2">
    <location>
        <begin position="58"/>
        <end position="77"/>
    </location>
</feature>
<feature type="transmembrane region" description="Helical" evidence="2">
    <location>
        <begin position="29"/>
        <end position="52"/>
    </location>
</feature>
<gene>
    <name evidence="3" type="ORF">ACFSW7_07180</name>
</gene>
<keyword evidence="4" id="KW-1185">Reference proteome</keyword>
<dbReference type="Pfam" id="PF16316">
    <property type="entry name" value="DUF4956"/>
    <property type="match status" value="1"/>
</dbReference>
<dbReference type="InterPro" id="IPR032531">
    <property type="entry name" value="DUF4956"/>
</dbReference>
<name>A0ABW5UYT7_9MICO</name>
<sequence length="187" mass="19135">MFSLLLLAADLVAVGVLAFALFPRRRHRIELILVLLAANVLAFAVTAMLGVATLADGVRIGAALAATLAGGLGLYHLQLGTLTLRDTTYAGAATALGFAAGLTTVVPAAQLAAILAITGALGLVDRALAARATEREVPTDTAPLTMPPELLPDAHPTTAPIPAPAPKQHRPAAPVYLPPILAPERVK</sequence>